<dbReference type="Proteomes" id="UP000292648">
    <property type="component" value="Unassembled WGS sequence"/>
</dbReference>
<feature type="non-terminal residue" evidence="2">
    <location>
        <position position="74"/>
    </location>
</feature>
<sequence>INQLVEGLKLKYDYQFGRPREYNLGAMLKLVLLAYSYGIFSSRKIERFARENKPAGWLIADQVPSYRIICRFRI</sequence>
<organism evidence="2 3">
    <name type="scientific">Lactiplantibacillus paraplantarum</name>
    <dbReference type="NCBI Taxonomy" id="60520"/>
    <lineage>
        <taxon>Bacteria</taxon>
        <taxon>Bacillati</taxon>
        <taxon>Bacillota</taxon>
        <taxon>Bacilli</taxon>
        <taxon>Lactobacillales</taxon>
        <taxon>Lactobacillaceae</taxon>
        <taxon>Lactiplantibacillus</taxon>
    </lineage>
</organism>
<dbReference type="EMBL" id="SEHH01000341">
    <property type="protein sequence ID" value="TBX29810.1"/>
    <property type="molecule type" value="Genomic_DNA"/>
</dbReference>
<proteinExistence type="predicted"/>
<dbReference type="AlphaFoldDB" id="A0A4Q9XYQ0"/>
<dbReference type="Pfam" id="PF05598">
    <property type="entry name" value="DUF772"/>
    <property type="match status" value="1"/>
</dbReference>
<evidence type="ECO:0000313" key="2">
    <source>
        <dbReference type="EMBL" id="TBX29810.1"/>
    </source>
</evidence>
<gene>
    <name evidence="2" type="ORF">EUZ87_17745</name>
</gene>
<dbReference type="PANTHER" id="PTHR33408:SF2">
    <property type="entry name" value="TRANSPOSASE DDE DOMAIN-CONTAINING PROTEIN"/>
    <property type="match status" value="1"/>
</dbReference>
<protein>
    <submittedName>
        <fullName evidence="2">Transposase</fullName>
    </submittedName>
</protein>
<accession>A0A4Q9XYQ0</accession>
<name>A0A4Q9XYQ0_9LACO</name>
<feature type="domain" description="Transposase InsH N-terminal" evidence="1">
    <location>
        <begin position="8"/>
        <end position="73"/>
    </location>
</feature>
<evidence type="ECO:0000313" key="3">
    <source>
        <dbReference type="Proteomes" id="UP000292648"/>
    </source>
</evidence>
<reference evidence="2 3" key="1">
    <citation type="submission" date="2019-01" db="EMBL/GenBank/DDBJ databases">
        <title>Draft genome sequence of Lactobacillus paraplantarum OSY-TC318, a Producer of the novel lantibiotic Paraplantaracin TC318.</title>
        <authorList>
            <person name="Hussein W.E."/>
            <person name="Huang E."/>
            <person name="Yousef A.E."/>
        </authorList>
    </citation>
    <scope>NUCLEOTIDE SEQUENCE [LARGE SCALE GENOMIC DNA]</scope>
    <source>
        <strain evidence="2 3">OSY-TC318</strain>
    </source>
</reference>
<evidence type="ECO:0000259" key="1">
    <source>
        <dbReference type="Pfam" id="PF05598"/>
    </source>
</evidence>
<feature type="non-terminal residue" evidence="2">
    <location>
        <position position="1"/>
    </location>
</feature>
<comment type="caution">
    <text evidence="2">The sequence shown here is derived from an EMBL/GenBank/DDBJ whole genome shotgun (WGS) entry which is preliminary data.</text>
</comment>
<dbReference type="PANTHER" id="PTHR33408">
    <property type="entry name" value="TRANSPOSASE"/>
    <property type="match status" value="1"/>
</dbReference>
<dbReference type="InterPro" id="IPR008490">
    <property type="entry name" value="Transposase_InsH_N"/>
</dbReference>